<dbReference type="RefSeq" id="WP_149859761.1">
    <property type="nucleotide sequence ID" value="NZ_VUOD01000002.1"/>
</dbReference>
<evidence type="ECO:0000256" key="12">
    <source>
        <dbReference type="SAM" id="Phobius"/>
    </source>
</evidence>
<comment type="subcellular location">
    <subcellularLocation>
        <location evidence="1">Cell inner membrane</location>
        <topology evidence="1">Single-pass type II membrane protein</topology>
        <orientation evidence="1">Periplasmic side</orientation>
    </subcellularLocation>
</comment>
<proteinExistence type="inferred from homology"/>
<keyword evidence="6 12" id="KW-0472">Membrane</keyword>
<evidence type="ECO:0000256" key="11">
    <source>
        <dbReference type="PROSITE-ProRule" id="PRU00278"/>
    </source>
</evidence>
<reference evidence="14 15" key="2">
    <citation type="submission" date="2019-09" db="EMBL/GenBank/DDBJ databases">
        <authorList>
            <person name="Mazur A."/>
        </authorList>
    </citation>
    <scope>NUCLEOTIDE SEQUENCE [LARGE SCALE GENOMIC DNA]</scope>
    <source>
        <strain evidence="14 15">3729k</strain>
    </source>
</reference>
<keyword evidence="15" id="KW-1185">Reference proteome</keyword>
<dbReference type="AlphaFoldDB" id="A0A5B2ZC60"/>
<dbReference type="InterPro" id="IPR046357">
    <property type="entry name" value="PPIase_dom_sf"/>
</dbReference>
<feature type="domain" description="PpiC" evidence="13">
    <location>
        <begin position="275"/>
        <end position="378"/>
    </location>
</feature>
<dbReference type="EMBL" id="VUOD01000002">
    <property type="protein sequence ID" value="KAA2285659.1"/>
    <property type="molecule type" value="Genomic_DNA"/>
</dbReference>
<dbReference type="GO" id="GO:0003755">
    <property type="term" value="F:peptidyl-prolyl cis-trans isomerase activity"/>
    <property type="evidence" value="ECO:0007669"/>
    <property type="project" value="UniProtKB-KW"/>
</dbReference>
<dbReference type="PANTHER" id="PTHR47529">
    <property type="entry name" value="PEPTIDYL-PROLYL CIS-TRANS ISOMERASE D"/>
    <property type="match status" value="1"/>
</dbReference>
<evidence type="ECO:0000256" key="4">
    <source>
        <dbReference type="ARBA" id="ARBA00022692"/>
    </source>
</evidence>
<evidence type="ECO:0000256" key="10">
    <source>
        <dbReference type="ARBA" id="ARBA00042775"/>
    </source>
</evidence>
<evidence type="ECO:0000256" key="8">
    <source>
        <dbReference type="ARBA" id="ARBA00038408"/>
    </source>
</evidence>
<evidence type="ECO:0000313" key="14">
    <source>
        <dbReference type="EMBL" id="KAA2285659.1"/>
    </source>
</evidence>
<evidence type="ECO:0000256" key="5">
    <source>
        <dbReference type="ARBA" id="ARBA00022989"/>
    </source>
</evidence>
<keyword evidence="2" id="KW-1003">Cell membrane</keyword>
<evidence type="ECO:0000256" key="6">
    <source>
        <dbReference type="ARBA" id="ARBA00023136"/>
    </source>
</evidence>
<name>A0A5B2ZC60_9GAMM</name>
<feature type="transmembrane region" description="Helical" evidence="12">
    <location>
        <begin position="12"/>
        <end position="30"/>
    </location>
</feature>
<accession>A0A5B2ZC60</accession>
<evidence type="ECO:0000256" key="1">
    <source>
        <dbReference type="ARBA" id="ARBA00004382"/>
    </source>
</evidence>
<dbReference type="PANTHER" id="PTHR47529:SF1">
    <property type="entry name" value="PERIPLASMIC CHAPERONE PPID"/>
    <property type="match status" value="1"/>
</dbReference>
<dbReference type="GO" id="GO:0005886">
    <property type="term" value="C:plasma membrane"/>
    <property type="evidence" value="ECO:0007669"/>
    <property type="project" value="UniProtKB-SubCell"/>
</dbReference>
<dbReference type="InterPro" id="IPR027304">
    <property type="entry name" value="Trigger_fact/SurA_dom_sf"/>
</dbReference>
<keyword evidence="11 14" id="KW-0413">Isomerase</keyword>
<evidence type="ECO:0000256" key="3">
    <source>
        <dbReference type="ARBA" id="ARBA00022519"/>
    </source>
</evidence>
<organism evidence="14 15">
    <name type="scientific">Arenimonas fontis</name>
    <dbReference type="NCBI Taxonomy" id="2608255"/>
    <lineage>
        <taxon>Bacteria</taxon>
        <taxon>Pseudomonadati</taxon>
        <taxon>Pseudomonadota</taxon>
        <taxon>Gammaproteobacteria</taxon>
        <taxon>Lysobacterales</taxon>
        <taxon>Lysobacteraceae</taxon>
        <taxon>Arenimonas</taxon>
    </lineage>
</organism>
<gene>
    <name evidence="14" type="ORF">F0415_03205</name>
</gene>
<keyword evidence="3" id="KW-0997">Cell inner membrane</keyword>
<comment type="similarity">
    <text evidence="8">Belongs to the PpiD chaperone family.</text>
</comment>
<keyword evidence="5 12" id="KW-1133">Transmembrane helix</keyword>
<sequence length="646" mass="70959">MLQKIRERSSGWLAFIILGLIIITMAFFGVESYFAPKVETWVARITGPERLLGYGEQVREIGPEEFRRRFDQARLEARESQGDAFDAAAFESPENRRRILDSLVDEALLALAAERAGISVPEAEVAALLKQMPEFQANGQYSADLYRLGLAARGMTHAQFMAATRADMARRLLPSQVIETAIATASDIDDYLRMSQQTRDLRLVDLPTPSLEGDAPDEAALRAWYRDNIGRYRSEEKVAIEYVEIDAGTLDVPTVVDEATLRQRYQDNRARYVNEPGRTASHILVAVPADADGEAVEAARQRAEALAARAREPGADFSAIARESSDDLGSRDQGGDLGVIEKGLYAPAFEDALFSLEEGQVSDPVRTPDGWHVIWLRELGEGSERSFEEVRAELEAEYLATERERRYSQLAGDLMDAVYKDPTSLQPSAERFGLKVERTGLFSRAGGEGIAALPEVVEAAFADAQRLERQVSDAIDIGENHMVVLRVVEHVPAADLPFEEVAERVRADHTAARLADAARVQAEALLARALAGESLDVLAAEVSRTVAGLPGVNRRAPLPPQVLDVAFSLAPPEDGKPSVGIAELAPDRYALIAVDKVTPGDPGTLDEATRSLLREQLAQARGLAELQEYLQALRQYYSVRVAEDRL</sequence>
<dbReference type="Gene3D" id="3.10.50.40">
    <property type="match status" value="1"/>
</dbReference>
<dbReference type="InterPro" id="IPR052029">
    <property type="entry name" value="PpiD_chaperone"/>
</dbReference>
<dbReference type="SUPFAM" id="SSF109998">
    <property type="entry name" value="Triger factor/SurA peptide-binding domain-like"/>
    <property type="match status" value="1"/>
</dbReference>
<reference evidence="14 15" key="1">
    <citation type="submission" date="2019-09" db="EMBL/GenBank/DDBJ databases">
        <title>Arenimonas chukotkensis sp. nov., a bacterium isolated from Chukotka hot spring, Arctic region, Russia.</title>
        <authorList>
            <person name="Zayulina K.S."/>
            <person name="Prokofeva M.I."/>
            <person name="Elcheninov A.G."/>
            <person name="Novikov A."/>
            <person name="Kochetkova T.V."/>
            <person name="Kublanov I.V."/>
        </authorList>
    </citation>
    <scope>NUCLEOTIDE SEQUENCE [LARGE SCALE GENOMIC DNA]</scope>
    <source>
        <strain evidence="14 15">3729k</strain>
    </source>
</reference>
<keyword evidence="11" id="KW-0697">Rotamase</keyword>
<protein>
    <recommendedName>
        <fullName evidence="9">Periplasmic chaperone PpiD</fullName>
    </recommendedName>
    <alternativeName>
        <fullName evidence="10">Periplasmic folding chaperone</fullName>
    </alternativeName>
</protein>
<evidence type="ECO:0000256" key="9">
    <source>
        <dbReference type="ARBA" id="ARBA00040743"/>
    </source>
</evidence>
<dbReference type="PROSITE" id="PS50198">
    <property type="entry name" value="PPIC_PPIASE_2"/>
    <property type="match status" value="1"/>
</dbReference>
<keyword evidence="7" id="KW-0143">Chaperone</keyword>
<evidence type="ECO:0000259" key="13">
    <source>
        <dbReference type="PROSITE" id="PS50198"/>
    </source>
</evidence>
<dbReference type="Pfam" id="PF13624">
    <property type="entry name" value="SurA_N_3"/>
    <property type="match status" value="1"/>
</dbReference>
<comment type="caution">
    <text evidence="14">The sequence shown here is derived from an EMBL/GenBank/DDBJ whole genome shotgun (WGS) entry which is preliminary data.</text>
</comment>
<evidence type="ECO:0000256" key="2">
    <source>
        <dbReference type="ARBA" id="ARBA00022475"/>
    </source>
</evidence>
<evidence type="ECO:0000256" key="7">
    <source>
        <dbReference type="ARBA" id="ARBA00023186"/>
    </source>
</evidence>
<dbReference type="Proteomes" id="UP000322165">
    <property type="component" value="Unassembled WGS sequence"/>
</dbReference>
<dbReference type="InterPro" id="IPR000297">
    <property type="entry name" value="PPIase_PpiC"/>
</dbReference>
<evidence type="ECO:0000313" key="15">
    <source>
        <dbReference type="Proteomes" id="UP000322165"/>
    </source>
</evidence>
<dbReference type="SUPFAM" id="SSF54534">
    <property type="entry name" value="FKBP-like"/>
    <property type="match status" value="1"/>
</dbReference>
<keyword evidence="4 12" id="KW-0812">Transmembrane</keyword>
<dbReference type="Gene3D" id="1.10.4030.10">
    <property type="entry name" value="Porin chaperone SurA, peptide-binding domain"/>
    <property type="match status" value="1"/>
</dbReference>
<dbReference type="Pfam" id="PF00639">
    <property type="entry name" value="Rotamase"/>
    <property type="match status" value="1"/>
</dbReference>